<feature type="active site" description="Cysteine persulfide intermediate" evidence="9">
    <location>
        <position position="197"/>
    </location>
</feature>
<keyword evidence="7 9" id="KW-1015">Disulfide bond</keyword>
<evidence type="ECO:0000256" key="2">
    <source>
        <dbReference type="ARBA" id="ARBA00022679"/>
    </source>
</evidence>
<gene>
    <name evidence="9" type="primary">mnmA</name>
    <name evidence="12" type="ORF">A2845_02240</name>
</gene>
<dbReference type="Gene3D" id="2.30.30.280">
    <property type="entry name" value="Adenine nucleotide alpha hydrolases-like domains"/>
    <property type="match status" value="1"/>
</dbReference>
<feature type="disulfide bond" description="Alternate" evidence="9">
    <location>
        <begin position="100"/>
        <end position="197"/>
    </location>
</feature>
<dbReference type="InterPro" id="IPR046884">
    <property type="entry name" value="MnmA-like_central"/>
</dbReference>
<dbReference type="Proteomes" id="UP000177122">
    <property type="component" value="Unassembled WGS sequence"/>
</dbReference>
<dbReference type="Pfam" id="PF20259">
    <property type="entry name" value="tRNA_Me_trans_M"/>
    <property type="match status" value="1"/>
</dbReference>
<dbReference type="CDD" id="cd01998">
    <property type="entry name" value="MnmA_TRMU-like"/>
    <property type="match status" value="1"/>
</dbReference>
<dbReference type="SUPFAM" id="SSF52402">
    <property type="entry name" value="Adenine nucleotide alpha hydrolases-like"/>
    <property type="match status" value="1"/>
</dbReference>
<dbReference type="Gene3D" id="3.40.50.620">
    <property type="entry name" value="HUPs"/>
    <property type="match status" value="1"/>
</dbReference>
<feature type="site" description="Interaction with tRNA" evidence="9">
    <location>
        <position position="344"/>
    </location>
</feature>
<evidence type="ECO:0000256" key="5">
    <source>
        <dbReference type="ARBA" id="ARBA00022840"/>
    </source>
</evidence>
<feature type="region of interest" description="Interaction with tRNA" evidence="9">
    <location>
        <begin position="147"/>
        <end position="149"/>
    </location>
</feature>
<evidence type="ECO:0000259" key="11">
    <source>
        <dbReference type="Pfam" id="PF20259"/>
    </source>
</evidence>
<dbReference type="PANTHER" id="PTHR11933:SF5">
    <property type="entry name" value="MITOCHONDRIAL TRNA-SPECIFIC 2-THIOURIDYLASE 1"/>
    <property type="match status" value="1"/>
</dbReference>
<feature type="domain" description="tRNA-specific 2-thiouridylase MnmA-like C-terminal" evidence="10">
    <location>
        <begin position="286"/>
        <end position="360"/>
    </location>
</feature>
<comment type="subcellular location">
    <subcellularLocation>
        <location evidence="9">Cytoplasm</location>
    </subcellularLocation>
</comment>
<feature type="region of interest" description="Interaction with target base in tRNA" evidence="9">
    <location>
        <begin position="95"/>
        <end position="97"/>
    </location>
</feature>
<comment type="function">
    <text evidence="9">Catalyzes the 2-thiolation of uridine at the wobble position (U34) of tRNA, leading to the formation of s(2)U34.</text>
</comment>
<dbReference type="GO" id="GO:0103016">
    <property type="term" value="F:tRNA-uridine 2-sulfurtransferase activity"/>
    <property type="evidence" value="ECO:0007669"/>
    <property type="project" value="UniProtKB-EC"/>
</dbReference>
<proteinExistence type="inferred from homology"/>
<dbReference type="GO" id="GO:0000049">
    <property type="term" value="F:tRNA binding"/>
    <property type="evidence" value="ECO:0007669"/>
    <property type="project" value="UniProtKB-KW"/>
</dbReference>
<dbReference type="AlphaFoldDB" id="A0A1G2CWP8"/>
<protein>
    <recommendedName>
        <fullName evidence="9">tRNA-specific 2-thiouridylase MnmA</fullName>
        <ecNumber evidence="9">2.8.1.13</ecNumber>
    </recommendedName>
</protein>
<dbReference type="EC" id="2.8.1.13" evidence="9"/>
<accession>A0A1G2CWP8</accession>
<evidence type="ECO:0000256" key="1">
    <source>
        <dbReference type="ARBA" id="ARBA00022555"/>
    </source>
</evidence>
<keyword evidence="3 9" id="KW-0819">tRNA processing</keyword>
<evidence type="ECO:0000256" key="6">
    <source>
        <dbReference type="ARBA" id="ARBA00022884"/>
    </source>
</evidence>
<evidence type="ECO:0000259" key="10">
    <source>
        <dbReference type="Pfam" id="PF20258"/>
    </source>
</evidence>
<evidence type="ECO:0000256" key="8">
    <source>
        <dbReference type="ARBA" id="ARBA00051542"/>
    </source>
</evidence>
<evidence type="ECO:0000256" key="3">
    <source>
        <dbReference type="ARBA" id="ARBA00022694"/>
    </source>
</evidence>
<feature type="domain" description="tRNA-specific 2-thiouridylase MnmA-like central" evidence="11">
    <location>
        <begin position="205"/>
        <end position="271"/>
    </location>
</feature>
<keyword evidence="6 9" id="KW-0694">RNA-binding</keyword>
<feature type="binding site" evidence="9">
    <location>
        <position position="37"/>
    </location>
    <ligand>
        <name>ATP</name>
        <dbReference type="ChEBI" id="CHEBI:30616"/>
    </ligand>
</feature>
<dbReference type="Pfam" id="PF20258">
    <property type="entry name" value="tRNA_Me_trans_C"/>
    <property type="match status" value="1"/>
</dbReference>
<keyword evidence="5 9" id="KW-0067">ATP-binding</keyword>
<comment type="similarity">
    <text evidence="9">Belongs to the MnmA/TRMU family.</text>
</comment>
<dbReference type="GO" id="GO:0005524">
    <property type="term" value="F:ATP binding"/>
    <property type="evidence" value="ECO:0007669"/>
    <property type="project" value="UniProtKB-KW"/>
</dbReference>
<dbReference type="Pfam" id="PF03054">
    <property type="entry name" value="tRNA_Me_trans"/>
    <property type="match status" value="1"/>
</dbReference>
<reference evidence="12 13" key="1">
    <citation type="journal article" date="2016" name="Nat. Commun.">
        <title>Thousands of microbial genomes shed light on interconnected biogeochemical processes in an aquifer system.</title>
        <authorList>
            <person name="Anantharaman K."/>
            <person name="Brown C.T."/>
            <person name="Hug L.A."/>
            <person name="Sharon I."/>
            <person name="Castelle C.J."/>
            <person name="Probst A.J."/>
            <person name="Thomas B.C."/>
            <person name="Singh A."/>
            <person name="Wilkins M.J."/>
            <person name="Karaoz U."/>
            <person name="Brodie E.L."/>
            <person name="Williams K.H."/>
            <person name="Hubbard S.S."/>
            <person name="Banfield J.F."/>
        </authorList>
    </citation>
    <scope>NUCLEOTIDE SEQUENCE [LARGE SCALE GENOMIC DNA]</scope>
</reference>
<keyword evidence="1 9" id="KW-0820">tRNA-binding</keyword>
<evidence type="ECO:0000313" key="13">
    <source>
        <dbReference type="Proteomes" id="UP000177122"/>
    </source>
</evidence>
<keyword evidence="4 9" id="KW-0547">Nucleotide-binding</keyword>
<feature type="site" description="Interaction with tRNA" evidence="9">
    <location>
        <position position="125"/>
    </location>
</feature>
<dbReference type="FunFam" id="2.30.30.280:FF:000001">
    <property type="entry name" value="tRNA-specific 2-thiouridylase MnmA"/>
    <property type="match status" value="1"/>
</dbReference>
<sequence length="362" mass="40556">MAQKIRKVFVGMSGGVDSSVSAALLQREGYEVVGVFIKVWQADFLPCTWREERRDAMRAAAHLGIPLLTLDLEKEYKEGVVDYMIREYGEGRVPNPDVMCNKHVKFGAFLDFAKKNGADAVATGHYARVEQDDVGMFRLYKGVDQEKDQSYFLWTLDQEQLAHVLFPIGHLEKSEVRRRAREFGLLNAQKKDSQGLCFMGTIDMKDFLKHYLHAASGAVLDTNGEIIGTHEGAMLYTIGQRHGFFTTKQSAHESPLFVVEKDIQKNTITVAAEMNVDSTPNHRGIILLKDHNWIPVSPDVGTQVACVARIRYRGALQPAVVQRVSIDRVSVTLSVNDEFIAAGQSMVFYEEDRCLGGGVIER</sequence>
<name>A0A1G2CWP8_9BACT</name>
<evidence type="ECO:0000256" key="9">
    <source>
        <dbReference type="HAMAP-Rule" id="MF_00144"/>
    </source>
</evidence>
<feature type="active site" description="Nucleophile" evidence="9">
    <location>
        <position position="100"/>
    </location>
</feature>
<evidence type="ECO:0000256" key="4">
    <source>
        <dbReference type="ARBA" id="ARBA00022741"/>
    </source>
</evidence>
<comment type="catalytic activity">
    <reaction evidence="8 9">
        <text>S-sulfanyl-L-cysteinyl-[protein] + uridine(34) in tRNA + AH2 + ATP = 2-thiouridine(34) in tRNA + L-cysteinyl-[protein] + A + AMP + diphosphate + H(+)</text>
        <dbReference type="Rhea" id="RHEA:47032"/>
        <dbReference type="Rhea" id="RHEA-COMP:10131"/>
        <dbReference type="Rhea" id="RHEA-COMP:11726"/>
        <dbReference type="Rhea" id="RHEA-COMP:11727"/>
        <dbReference type="Rhea" id="RHEA-COMP:11728"/>
        <dbReference type="ChEBI" id="CHEBI:13193"/>
        <dbReference type="ChEBI" id="CHEBI:15378"/>
        <dbReference type="ChEBI" id="CHEBI:17499"/>
        <dbReference type="ChEBI" id="CHEBI:29950"/>
        <dbReference type="ChEBI" id="CHEBI:30616"/>
        <dbReference type="ChEBI" id="CHEBI:33019"/>
        <dbReference type="ChEBI" id="CHEBI:61963"/>
        <dbReference type="ChEBI" id="CHEBI:65315"/>
        <dbReference type="ChEBI" id="CHEBI:87170"/>
        <dbReference type="ChEBI" id="CHEBI:456215"/>
        <dbReference type="EC" id="2.8.1.13"/>
    </reaction>
</comment>
<dbReference type="GO" id="GO:0005737">
    <property type="term" value="C:cytoplasm"/>
    <property type="evidence" value="ECO:0007669"/>
    <property type="project" value="UniProtKB-SubCell"/>
</dbReference>
<dbReference type="InterPro" id="IPR004506">
    <property type="entry name" value="MnmA-like"/>
</dbReference>
<comment type="caution">
    <text evidence="12">The sequence shown here is derived from an EMBL/GenBank/DDBJ whole genome shotgun (WGS) entry which is preliminary data.</text>
</comment>
<evidence type="ECO:0000256" key="7">
    <source>
        <dbReference type="ARBA" id="ARBA00023157"/>
    </source>
</evidence>
<dbReference type="FunFam" id="3.40.50.620:FF:000115">
    <property type="entry name" value="tRNA-specific 2-thiouridylase MnmA"/>
    <property type="match status" value="1"/>
</dbReference>
<dbReference type="EMBL" id="MHLI01000015">
    <property type="protein sequence ID" value="OGZ05120.1"/>
    <property type="molecule type" value="Genomic_DNA"/>
</dbReference>
<feature type="binding site" evidence="9">
    <location>
        <begin position="11"/>
        <end position="18"/>
    </location>
    <ligand>
        <name>ATP</name>
        <dbReference type="ChEBI" id="CHEBI:30616"/>
    </ligand>
</feature>
<keyword evidence="2 9" id="KW-0808">Transferase</keyword>
<dbReference type="HAMAP" id="MF_00144">
    <property type="entry name" value="tRNA_thiouridyl_MnmA"/>
    <property type="match status" value="1"/>
</dbReference>
<dbReference type="InterPro" id="IPR046885">
    <property type="entry name" value="MnmA-like_C"/>
</dbReference>
<dbReference type="PANTHER" id="PTHR11933">
    <property type="entry name" value="TRNA 5-METHYLAMINOMETHYL-2-THIOURIDYLATE -METHYLTRANSFERASE"/>
    <property type="match status" value="1"/>
</dbReference>
<organism evidence="12 13">
    <name type="scientific">Candidatus Lloydbacteria bacterium RIFCSPHIGHO2_01_FULL_49_22</name>
    <dbReference type="NCBI Taxonomy" id="1798658"/>
    <lineage>
        <taxon>Bacteria</taxon>
        <taxon>Candidatus Lloydiibacteriota</taxon>
    </lineage>
</organism>
<dbReference type="NCBIfam" id="TIGR00420">
    <property type="entry name" value="trmU"/>
    <property type="match status" value="1"/>
</dbReference>
<feature type="region of interest" description="Interaction with tRNA" evidence="9">
    <location>
        <begin position="311"/>
        <end position="312"/>
    </location>
</feature>
<dbReference type="NCBIfam" id="NF001138">
    <property type="entry name" value="PRK00143.1"/>
    <property type="match status" value="1"/>
</dbReference>
<dbReference type="GO" id="GO:0002143">
    <property type="term" value="P:tRNA wobble position uridine thiolation"/>
    <property type="evidence" value="ECO:0007669"/>
    <property type="project" value="TreeGrafter"/>
</dbReference>
<evidence type="ECO:0000313" key="12">
    <source>
        <dbReference type="EMBL" id="OGZ05120.1"/>
    </source>
</evidence>
<dbReference type="Gene3D" id="2.40.30.10">
    <property type="entry name" value="Translation factors"/>
    <property type="match status" value="1"/>
</dbReference>
<feature type="binding site" evidence="9">
    <location>
        <position position="124"/>
    </location>
    <ligand>
        <name>ATP</name>
        <dbReference type="ChEBI" id="CHEBI:30616"/>
    </ligand>
</feature>
<dbReference type="InterPro" id="IPR014729">
    <property type="entry name" value="Rossmann-like_a/b/a_fold"/>
</dbReference>
<dbReference type="InterPro" id="IPR023382">
    <property type="entry name" value="MnmA-like_central_sf"/>
</dbReference>
<keyword evidence="9" id="KW-0963">Cytoplasm</keyword>